<feature type="non-terminal residue" evidence="2">
    <location>
        <position position="201"/>
    </location>
</feature>
<evidence type="ECO:0000256" key="1">
    <source>
        <dbReference type="SAM" id="MobiDB-lite"/>
    </source>
</evidence>
<feature type="compositionally biased region" description="Polar residues" evidence="1">
    <location>
        <begin position="30"/>
        <end position="52"/>
    </location>
</feature>
<sequence>SNDTHNDYDKNVGNHDSESKYTEPKDFESENPNSFNNTHASKRVSATSSKKQTFLLKHNKPLNDKNKNNRSYNPEDYTNEDFDSVNRSLLKNNIEDALVLDKDALVLDYNDVLNPAAAYIAERQKLLKIANQMAQYNGLTKSDNKENIDVLTQQVRVQHLTKAIIYKCVKLCFLLRKFSHKDISVLKLAANRAFQSYRDAL</sequence>
<evidence type="ECO:0000313" key="2">
    <source>
        <dbReference type="EMBL" id="CAG8795226.1"/>
    </source>
</evidence>
<name>A0A9N9P9D2_9GLOM</name>
<reference evidence="2" key="1">
    <citation type="submission" date="2021-06" db="EMBL/GenBank/DDBJ databases">
        <authorList>
            <person name="Kallberg Y."/>
            <person name="Tangrot J."/>
            <person name="Rosling A."/>
        </authorList>
    </citation>
    <scope>NUCLEOTIDE SEQUENCE</scope>
    <source>
        <strain evidence="2">MA453B</strain>
    </source>
</reference>
<keyword evidence="3" id="KW-1185">Reference proteome</keyword>
<accession>A0A9N9P9D2</accession>
<gene>
    <name evidence="2" type="ORF">DERYTH_LOCUS22232</name>
</gene>
<comment type="caution">
    <text evidence="2">The sequence shown here is derived from an EMBL/GenBank/DDBJ whole genome shotgun (WGS) entry which is preliminary data.</text>
</comment>
<proteinExistence type="predicted"/>
<organism evidence="2 3">
    <name type="scientific">Dentiscutata erythropus</name>
    <dbReference type="NCBI Taxonomy" id="1348616"/>
    <lineage>
        <taxon>Eukaryota</taxon>
        <taxon>Fungi</taxon>
        <taxon>Fungi incertae sedis</taxon>
        <taxon>Mucoromycota</taxon>
        <taxon>Glomeromycotina</taxon>
        <taxon>Glomeromycetes</taxon>
        <taxon>Diversisporales</taxon>
        <taxon>Gigasporaceae</taxon>
        <taxon>Dentiscutata</taxon>
    </lineage>
</organism>
<dbReference type="AlphaFoldDB" id="A0A9N9P9D2"/>
<feature type="compositionally biased region" description="Basic and acidic residues" evidence="1">
    <location>
        <begin position="1"/>
        <end position="28"/>
    </location>
</feature>
<feature type="region of interest" description="Disordered" evidence="1">
    <location>
        <begin position="1"/>
        <end position="81"/>
    </location>
</feature>
<dbReference type="Proteomes" id="UP000789405">
    <property type="component" value="Unassembled WGS sequence"/>
</dbReference>
<dbReference type="OrthoDB" id="2448297at2759"/>
<evidence type="ECO:0000313" key="3">
    <source>
        <dbReference type="Proteomes" id="UP000789405"/>
    </source>
</evidence>
<protein>
    <submittedName>
        <fullName evidence="2">17490_t:CDS:1</fullName>
    </submittedName>
</protein>
<dbReference type="EMBL" id="CAJVPY010030282">
    <property type="protein sequence ID" value="CAG8795226.1"/>
    <property type="molecule type" value="Genomic_DNA"/>
</dbReference>